<protein>
    <recommendedName>
        <fullName evidence="3">Histidine kinase/HSP90-like ATPase domain-containing protein</fullName>
    </recommendedName>
</protein>
<dbReference type="EMBL" id="JAAABI010000001">
    <property type="protein sequence ID" value="NAY91176.1"/>
    <property type="molecule type" value="Genomic_DNA"/>
</dbReference>
<comment type="caution">
    <text evidence="1">The sequence shown here is derived from an EMBL/GenBank/DDBJ whole genome shotgun (WGS) entry which is preliminary data.</text>
</comment>
<dbReference type="AlphaFoldDB" id="A0A964TBM4"/>
<proteinExistence type="predicted"/>
<dbReference type="Gene3D" id="3.30.565.10">
    <property type="entry name" value="Histidine kinase-like ATPase, C-terminal domain"/>
    <property type="match status" value="1"/>
</dbReference>
<keyword evidence="2" id="KW-1185">Reference proteome</keyword>
<dbReference type="InterPro" id="IPR036890">
    <property type="entry name" value="HATPase_C_sf"/>
</dbReference>
<evidence type="ECO:0000313" key="1">
    <source>
        <dbReference type="EMBL" id="NAY91176.1"/>
    </source>
</evidence>
<organism evidence="1 2">
    <name type="scientific">Flagellimonas ochracea</name>
    <dbReference type="NCBI Taxonomy" id="2696472"/>
    <lineage>
        <taxon>Bacteria</taxon>
        <taxon>Pseudomonadati</taxon>
        <taxon>Bacteroidota</taxon>
        <taxon>Flavobacteriia</taxon>
        <taxon>Flavobacteriales</taxon>
        <taxon>Flavobacteriaceae</taxon>
        <taxon>Flagellimonas</taxon>
    </lineage>
</organism>
<evidence type="ECO:0000313" key="2">
    <source>
        <dbReference type="Proteomes" id="UP000667650"/>
    </source>
</evidence>
<sequence length="97" mass="10573">MPKDGSKKLSIGFNDEGEFIKCTIEDNGVGIKLKSSQEESKSTSRGMSITAKRIATLEKFSNKELLQVESLNDGIKTGTRVTILIPKHPVAQPKKAV</sequence>
<dbReference type="RefSeq" id="WP_166522558.1">
    <property type="nucleotide sequence ID" value="NZ_JAAABI010000001.1"/>
</dbReference>
<accession>A0A964TBM4</accession>
<evidence type="ECO:0008006" key="3">
    <source>
        <dbReference type="Google" id="ProtNLM"/>
    </source>
</evidence>
<name>A0A964TBM4_9FLAO</name>
<dbReference type="SUPFAM" id="SSF55874">
    <property type="entry name" value="ATPase domain of HSP90 chaperone/DNA topoisomerase II/histidine kinase"/>
    <property type="match status" value="1"/>
</dbReference>
<dbReference type="Proteomes" id="UP000667650">
    <property type="component" value="Unassembled WGS sequence"/>
</dbReference>
<gene>
    <name evidence="1" type="ORF">GTQ34_04520</name>
</gene>
<reference evidence="1" key="1">
    <citation type="submission" date="2020-01" db="EMBL/GenBank/DDBJ databases">
        <title>Muricauda ochracea sp. nov., isolated from a tidal flat of Garorim bay in Korea.</title>
        <authorList>
            <person name="Kim D."/>
            <person name="Yoo Y."/>
            <person name="Kim J.-J."/>
        </authorList>
    </citation>
    <scope>NUCLEOTIDE SEQUENCE</scope>
    <source>
        <strain evidence="1">JGD-17</strain>
    </source>
</reference>